<evidence type="ECO:0000313" key="2">
    <source>
        <dbReference type="Proteomes" id="UP001218188"/>
    </source>
</evidence>
<name>A0AAD6X0W6_9AGAR</name>
<gene>
    <name evidence="1" type="ORF">C8F04DRAFT_1395315</name>
</gene>
<keyword evidence="2" id="KW-1185">Reference proteome</keyword>
<sequence>MSNLENVPVPSTILKPESPAWNPSILFFSNSDLMDVDSPCVWRTVKPAPDYTMESQYSHIQSPDFLPLAPFVSSASSSSTTLQPSTFEPHSPFRFRTAPSQSIVGIPFIDTIMRTPADFSISSLPFKDAITPFGKNFQLSDDWIVSGSYISPSLDVVHGPSPALFAFSLWQCISSLCEERGPSAAAFALPMQTDRSPSELREERKPL</sequence>
<evidence type="ECO:0000313" key="1">
    <source>
        <dbReference type="EMBL" id="KAJ7034763.1"/>
    </source>
</evidence>
<comment type="caution">
    <text evidence="1">The sequence shown here is derived from an EMBL/GenBank/DDBJ whole genome shotgun (WGS) entry which is preliminary data.</text>
</comment>
<dbReference type="Proteomes" id="UP001218188">
    <property type="component" value="Unassembled WGS sequence"/>
</dbReference>
<protein>
    <submittedName>
        <fullName evidence="1">Uncharacterized protein</fullName>
    </submittedName>
</protein>
<accession>A0AAD6X0W6</accession>
<reference evidence="1" key="1">
    <citation type="submission" date="2023-03" db="EMBL/GenBank/DDBJ databases">
        <title>Massive genome expansion in bonnet fungi (Mycena s.s.) driven by repeated elements and novel gene families across ecological guilds.</title>
        <authorList>
            <consortium name="Lawrence Berkeley National Laboratory"/>
            <person name="Harder C.B."/>
            <person name="Miyauchi S."/>
            <person name="Viragh M."/>
            <person name="Kuo A."/>
            <person name="Thoen E."/>
            <person name="Andreopoulos B."/>
            <person name="Lu D."/>
            <person name="Skrede I."/>
            <person name="Drula E."/>
            <person name="Henrissat B."/>
            <person name="Morin E."/>
            <person name="Kohler A."/>
            <person name="Barry K."/>
            <person name="LaButti K."/>
            <person name="Morin E."/>
            <person name="Salamov A."/>
            <person name="Lipzen A."/>
            <person name="Mereny Z."/>
            <person name="Hegedus B."/>
            <person name="Baldrian P."/>
            <person name="Stursova M."/>
            <person name="Weitz H."/>
            <person name="Taylor A."/>
            <person name="Grigoriev I.V."/>
            <person name="Nagy L.G."/>
            <person name="Martin F."/>
            <person name="Kauserud H."/>
        </authorList>
    </citation>
    <scope>NUCLEOTIDE SEQUENCE</scope>
    <source>
        <strain evidence="1">CBHHK200</strain>
    </source>
</reference>
<dbReference type="AlphaFoldDB" id="A0AAD6X0W6"/>
<organism evidence="1 2">
    <name type="scientific">Mycena alexandri</name>
    <dbReference type="NCBI Taxonomy" id="1745969"/>
    <lineage>
        <taxon>Eukaryota</taxon>
        <taxon>Fungi</taxon>
        <taxon>Dikarya</taxon>
        <taxon>Basidiomycota</taxon>
        <taxon>Agaricomycotina</taxon>
        <taxon>Agaricomycetes</taxon>
        <taxon>Agaricomycetidae</taxon>
        <taxon>Agaricales</taxon>
        <taxon>Marasmiineae</taxon>
        <taxon>Mycenaceae</taxon>
        <taxon>Mycena</taxon>
    </lineage>
</organism>
<proteinExistence type="predicted"/>
<dbReference type="EMBL" id="JARJCM010000055">
    <property type="protein sequence ID" value="KAJ7034763.1"/>
    <property type="molecule type" value="Genomic_DNA"/>
</dbReference>